<protein>
    <recommendedName>
        <fullName evidence="5">Ubiquitin-like protease family profile domain-containing protein</fullName>
    </recommendedName>
</protein>
<reference evidence="8" key="2">
    <citation type="submission" date="2012-11" db="EMBL/GenBank/DDBJ databases">
        <authorList>
            <person name="Kuo A."/>
            <person name="Curtis B.A."/>
            <person name="Tanifuji G."/>
            <person name="Burki F."/>
            <person name="Gruber A."/>
            <person name="Irimia M."/>
            <person name="Maruyama S."/>
            <person name="Arias M.C."/>
            <person name="Ball S.G."/>
            <person name="Gile G.H."/>
            <person name="Hirakawa Y."/>
            <person name="Hopkins J.F."/>
            <person name="Rensing S.A."/>
            <person name="Schmutz J."/>
            <person name="Symeonidi A."/>
            <person name="Elias M."/>
            <person name="Eveleigh R.J."/>
            <person name="Herman E.K."/>
            <person name="Klute M.J."/>
            <person name="Nakayama T."/>
            <person name="Obornik M."/>
            <person name="Reyes-Prieto A."/>
            <person name="Armbrust E.V."/>
            <person name="Aves S.J."/>
            <person name="Beiko R.G."/>
            <person name="Coutinho P."/>
            <person name="Dacks J.B."/>
            <person name="Durnford D.G."/>
            <person name="Fast N.M."/>
            <person name="Green B.R."/>
            <person name="Grisdale C."/>
            <person name="Hempe F."/>
            <person name="Henrissat B."/>
            <person name="Hoppner M.P."/>
            <person name="Ishida K.-I."/>
            <person name="Kim E."/>
            <person name="Koreny L."/>
            <person name="Kroth P.G."/>
            <person name="Liu Y."/>
            <person name="Malik S.-B."/>
            <person name="Maier U.G."/>
            <person name="McRose D."/>
            <person name="Mock T."/>
            <person name="Neilson J.A."/>
            <person name="Onodera N.T."/>
            <person name="Poole A.M."/>
            <person name="Pritham E.J."/>
            <person name="Richards T.A."/>
            <person name="Rocap G."/>
            <person name="Roy S.W."/>
            <person name="Sarai C."/>
            <person name="Schaack S."/>
            <person name="Shirato S."/>
            <person name="Slamovits C.H."/>
            <person name="Spencer D.F."/>
            <person name="Suzuki S."/>
            <person name="Worden A.Z."/>
            <person name="Zauner S."/>
            <person name="Barry K."/>
            <person name="Bell C."/>
            <person name="Bharti A.K."/>
            <person name="Crow J.A."/>
            <person name="Grimwood J."/>
            <person name="Kramer R."/>
            <person name="Lindquist E."/>
            <person name="Lucas S."/>
            <person name="Salamov A."/>
            <person name="McFadden G.I."/>
            <person name="Lane C.E."/>
            <person name="Keeling P.J."/>
            <person name="Gray M.W."/>
            <person name="Grigoriev I.V."/>
            <person name="Archibald J.M."/>
        </authorList>
    </citation>
    <scope>NUCLEOTIDE SEQUENCE</scope>
    <source>
        <strain evidence="8">CCMP2712</strain>
    </source>
</reference>
<evidence type="ECO:0000256" key="4">
    <source>
        <dbReference type="ARBA" id="ARBA00022807"/>
    </source>
</evidence>
<proteinExistence type="inferred from homology"/>
<dbReference type="GO" id="GO:0006508">
    <property type="term" value="P:proteolysis"/>
    <property type="evidence" value="ECO:0007669"/>
    <property type="project" value="UniProtKB-KW"/>
</dbReference>
<feature type="domain" description="Ubiquitin-like protease family profile" evidence="5">
    <location>
        <begin position="1"/>
        <end position="164"/>
    </location>
</feature>
<dbReference type="InterPro" id="IPR038765">
    <property type="entry name" value="Papain-like_cys_pep_sf"/>
</dbReference>
<dbReference type="STRING" id="905079.L1J7Q4"/>
<dbReference type="PROSITE" id="PS50600">
    <property type="entry name" value="ULP_PROTEASE"/>
    <property type="match status" value="1"/>
</dbReference>
<keyword evidence="3" id="KW-0378">Hydrolase</keyword>
<dbReference type="Proteomes" id="UP000011087">
    <property type="component" value="Unassembled WGS sequence"/>
</dbReference>
<evidence type="ECO:0000313" key="8">
    <source>
        <dbReference type="Proteomes" id="UP000011087"/>
    </source>
</evidence>
<evidence type="ECO:0000313" key="7">
    <source>
        <dbReference type="EnsemblProtists" id="EKX44342"/>
    </source>
</evidence>
<dbReference type="PANTHER" id="PTHR12606:SF141">
    <property type="entry name" value="GH15225P-RELATED"/>
    <property type="match status" value="1"/>
</dbReference>
<sequence>MNTRPMRGDQRDRGQGNIFIITTFFFTRLRLCHELGKANDEITEGYNALRRWFPAGTWSDHERIFIPVNTGHLNKDSKGQIEGVHWSLMVVEPFTKMIRLYDPRHDTPSTYMQIVADFLRYEWKQQGFQGGETWQQEYVPSNKIPKQTDSVSCGIFLCAIADCLSGNMEVNSFGQGDIDEIRKAIETLLRNVYLCKK</sequence>
<reference evidence="7" key="3">
    <citation type="submission" date="2015-06" db="UniProtKB">
        <authorList>
            <consortium name="EnsemblProtists"/>
        </authorList>
    </citation>
    <scope>IDENTIFICATION</scope>
</reference>
<evidence type="ECO:0000313" key="6">
    <source>
        <dbReference type="EMBL" id="EKX44342.1"/>
    </source>
</evidence>
<dbReference type="SUPFAM" id="SSF54001">
    <property type="entry name" value="Cysteine proteinases"/>
    <property type="match status" value="1"/>
</dbReference>
<dbReference type="Pfam" id="PF02902">
    <property type="entry name" value="Peptidase_C48"/>
    <property type="match status" value="1"/>
</dbReference>
<accession>L1J7Q4</accession>
<organism evidence="6">
    <name type="scientific">Guillardia theta (strain CCMP2712)</name>
    <name type="common">Cryptophyte</name>
    <dbReference type="NCBI Taxonomy" id="905079"/>
    <lineage>
        <taxon>Eukaryota</taxon>
        <taxon>Cryptophyceae</taxon>
        <taxon>Pyrenomonadales</taxon>
        <taxon>Geminigeraceae</taxon>
        <taxon>Guillardia</taxon>
    </lineage>
</organism>
<dbReference type="HOGENOM" id="CLU_1386505_0_0_1"/>
<reference evidence="6 8" key="1">
    <citation type="journal article" date="2012" name="Nature">
        <title>Algal genomes reveal evolutionary mosaicism and the fate of nucleomorphs.</title>
        <authorList>
            <consortium name="DOE Joint Genome Institute"/>
            <person name="Curtis B.A."/>
            <person name="Tanifuji G."/>
            <person name="Burki F."/>
            <person name="Gruber A."/>
            <person name="Irimia M."/>
            <person name="Maruyama S."/>
            <person name="Arias M.C."/>
            <person name="Ball S.G."/>
            <person name="Gile G.H."/>
            <person name="Hirakawa Y."/>
            <person name="Hopkins J.F."/>
            <person name="Kuo A."/>
            <person name="Rensing S.A."/>
            <person name="Schmutz J."/>
            <person name="Symeonidi A."/>
            <person name="Elias M."/>
            <person name="Eveleigh R.J."/>
            <person name="Herman E.K."/>
            <person name="Klute M.J."/>
            <person name="Nakayama T."/>
            <person name="Obornik M."/>
            <person name="Reyes-Prieto A."/>
            <person name="Armbrust E.V."/>
            <person name="Aves S.J."/>
            <person name="Beiko R.G."/>
            <person name="Coutinho P."/>
            <person name="Dacks J.B."/>
            <person name="Durnford D.G."/>
            <person name="Fast N.M."/>
            <person name="Green B.R."/>
            <person name="Grisdale C.J."/>
            <person name="Hempel F."/>
            <person name="Henrissat B."/>
            <person name="Hoppner M.P."/>
            <person name="Ishida K."/>
            <person name="Kim E."/>
            <person name="Koreny L."/>
            <person name="Kroth P.G."/>
            <person name="Liu Y."/>
            <person name="Malik S.B."/>
            <person name="Maier U.G."/>
            <person name="McRose D."/>
            <person name="Mock T."/>
            <person name="Neilson J.A."/>
            <person name="Onodera N.T."/>
            <person name="Poole A.M."/>
            <person name="Pritham E.J."/>
            <person name="Richards T.A."/>
            <person name="Rocap G."/>
            <person name="Roy S.W."/>
            <person name="Sarai C."/>
            <person name="Schaack S."/>
            <person name="Shirato S."/>
            <person name="Slamovits C.H."/>
            <person name="Spencer D.F."/>
            <person name="Suzuki S."/>
            <person name="Worden A.Z."/>
            <person name="Zauner S."/>
            <person name="Barry K."/>
            <person name="Bell C."/>
            <person name="Bharti A.K."/>
            <person name="Crow J.A."/>
            <person name="Grimwood J."/>
            <person name="Kramer R."/>
            <person name="Lindquist E."/>
            <person name="Lucas S."/>
            <person name="Salamov A."/>
            <person name="McFadden G.I."/>
            <person name="Lane C.E."/>
            <person name="Keeling P.J."/>
            <person name="Gray M.W."/>
            <person name="Grigoriev I.V."/>
            <person name="Archibald J.M."/>
        </authorList>
    </citation>
    <scope>NUCLEOTIDE SEQUENCE</scope>
    <source>
        <strain evidence="6 8">CCMP2712</strain>
    </source>
</reference>
<dbReference type="GeneID" id="17300926"/>
<name>L1J7Q4_GUITC</name>
<dbReference type="PANTHER" id="PTHR12606">
    <property type="entry name" value="SENTRIN/SUMO-SPECIFIC PROTEASE"/>
    <property type="match status" value="1"/>
</dbReference>
<dbReference type="GO" id="GO:0016926">
    <property type="term" value="P:protein desumoylation"/>
    <property type="evidence" value="ECO:0007669"/>
    <property type="project" value="TreeGrafter"/>
</dbReference>
<dbReference type="KEGG" id="gtt:GUITHDRAFT_153030"/>
<dbReference type="EnsemblProtists" id="EKX44342">
    <property type="protein sequence ID" value="EKX44342"/>
    <property type="gene ID" value="GUITHDRAFT_153030"/>
</dbReference>
<dbReference type="AlphaFoldDB" id="L1J7Q4"/>
<dbReference type="PaxDb" id="55529-EKX44342"/>
<dbReference type="Gene3D" id="3.40.395.10">
    <property type="entry name" value="Adenoviral Proteinase, Chain A"/>
    <property type="match status" value="1"/>
</dbReference>
<keyword evidence="2" id="KW-0645">Protease</keyword>
<dbReference type="InterPro" id="IPR003653">
    <property type="entry name" value="Peptidase_C48_C"/>
</dbReference>
<dbReference type="GO" id="GO:0016929">
    <property type="term" value="F:deSUMOylase activity"/>
    <property type="evidence" value="ECO:0007669"/>
    <property type="project" value="TreeGrafter"/>
</dbReference>
<evidence type="ECO:0000256" key="1">
    <source>
        <dbReference type="ARBA" id="ARBA00005234"/>
    </source>
</evidence>
<keyword evidence="4" id="KW-0788">Thiol protease</keyword>
<dbReference type="EMBL" id="JH993005">
    <property type="protein sequence ID" value="EKX44342.1"/>
    <property type="molecule type" value="Genomic_DNA"/>
</dbReference>
<dbReference type="RefSeq" id="XP_005831322.1">
    <property type="nucleotide sequence ID" value="XM_005831265.1"/>
</dbReference>
<dbReference type="OrthoDB" id="1939479at2759"/>
<evidence type="ECO:0000256" key="2">
    <source>
        <dbReference type="ARBA" id="ARBA00022670"/>
    </source>
</evidence>
<dbReference type="eggNOG" id="KOG0778">
    <property type="taxonomic scope" value="Eukaryota"/>
</dbReference>
<comment type="similarity">
    <text evidence="1">Belongs to the peptidase C48 family.</text>
</comment>
<dbReference type="GO" id="GO:0005634">
    <property type="term" value="C:nucleus"/>
    <property type="evidence" value="ECO:0007669"/>
    <property type="project" value="TreeGrafter"/>
</dbReference>
<evidence type="ECO:0000259" key="5">
    <source>
        <dbReference type="PROSITE" id="PS50600"/>
    </source>
</evidence>
<gene>
    <name evidence="6" type="ORF">GUITHDRAFT_153030</name>
</gene>
<evidence type="ECO:0000256" key="3">
    <source>
        <dbReference type="ARBA" id="ARBA00022801"/>
    </source>
</evidence>
<keyword evidence="8" id="KW-1185">Reference proteome</keyword>